<dbReference type="RefSeq" id="WP_152172050.1">
    <property type="nucleotide sequence ID" value="NZ_CP045096.1"/>
</dbReference>
<evidence type="ECO:0000256" key="1">
    <source>
        <dbReference type="SAM" id="MobiDB-lite"/>
    </source>
</evidence>
<dbReference type="InterPro" id="IPR008767">
    <property type="entry name" value="Phage_SPP1_head-tail_adaptor"/>
</dbReference>
<dbReference type="EMBL" id="CP045096">
    <property type="protein sequence ID" value="QFR00720.1"/>
    <property type="molecule type" value="Genomic_DNA"/>
</dbReference>
<evidence type="ECO:0000313" key="3">
    <source>
        <dbReference type="Proteomes" id="UP000327294"/>
    </source>
</evidence>
<feature type="compositionally biased region" description="Basic and acidic residues" evidence="1">
    <location>
        <begin position="35"/>
        <end position="51"/>
    </location>
</feature>
<organism evidence="2 3">
    <name type="scientific">Streptomyces phaeolivaceus</name>
    <dbReference type="NCBI Taxonomy" id="2653200"/>
    <lineage>
        <taxon>Bacteria</taxon>
        <taxon>Bacillati</taxon>
        <taxon>Actinomycetota</taxon>
        <taxon>Actinomycetes</taxon>
        <taxon>Kitasatosporales</taxon>
        <taxon>Streptomycetaceae</taxon>
        <taxon>Streptomyces</taxon>
    </lineage>
</organism>
<sequence length="113" mass="12766">MSRAGHLLNRKVEVWRETAVDDGGGGRTKTWVHQATERARKSQPTARERTTADQTGAELDEVWYFDPGTDVRRGDQLRPPGRVLKVTYIVEPSVDDVYRRANCMLVQPLNGTT</sequence>
<evidence type="ECO:0000313" key="2">
    <source>
        <dbReference type="EMBL" id="QFR00720.1"/>
    </source>
</evidence>
<dbReference type="InterPro" id="IPR038666">
    <property type="entry name" value="SSP1_head-tail_sf"/>
</dbReference>
<reference evidence="2 3" key="1">
    <citation type="submission" date="2019-10" db="EMBL/GenBank/DDBJ databases">
        <title>Streptomyces sp. strain GY16 isolated from leaves of Broussonetia papyrifera.</title>
        <authorList>
            <person name="Mo P."/>
        </authorList>
    </citation>
    <scope>NUCLEOTIDE SEQUENCE [LARGE SCALE GENOMIC DNA]</scope>
    <source>
        <strain evidence="2 3">GY16</strain>
    </source>
</reference>
<proteinExistence type="predicted"/>
<name>A0A5P8KDW0_9ACTN</name>
<gene>
    <name evidence="2" type="ORF">F9278_36185</name>
</gene>
<dbReference type="Proteomes" id="UP000327294">
    <property type="component" value="Chromosome"/>
</dbReference>
<dbReference type="Gene3D" id="2.40.10.270">
    <property type="entry name" value="Bacteriophage SPP1 head-tail adaptor protein"/>
    <property type="match status" value="1"/>
</dbReference>
<protein>
    <submittedName>
        <fullName evidence="2">Head-tail adaptor protein</fullName>
    </submittedName>
</protein>
<dbReference type="Pfam" id="PF05521">
    <property type="entry name" value="Phage_HCP"/>
    <property type="match status" value="1"/>
</dbReference>
<dbReference type="KEGG" id="sphv:F9278_36185"/>
<keyword evidence="3" id="KW-1185">Reference proteome</keyword>
<dbReference type="AlphaFoldDB" id="A0A5P8KDW0"/>
<accession>A0A5P8KDW0</accession>
<feature type="region of interest" description="Disordered" evidence="1">
    <location>
        <begin position="19"/>
        <end position="54"/>
    </location>
</feature>